<evidence type="ECO:0000256" key="1">
    <source>
        <dbReference type="SAM" id="MobiDB-lite"/>
    </source>
</evidence>
<comment type="caution">
    <text evidence="2">The sequence shown here is derived from an EMBL/GenBank/DDBJ whole genome shotgun (WGS) entry which is preliminary data.</text>
</comment>
<feature type="compositionally biased region" description="Low complexity" evidence="1">
    <location>
        <begin position="59"/>
        <end position="70"/>
    </location>
</feature>
<feature type="region of interest" description="Disordered" evidence="1">
    <location>
        <begin position="59"/>
        <end position="214"/>
    </location>
</feature>
<feature type="compositionally biased region" description="Gly residues" evidence="1">
    <location>
        <begin position="157"/>
        <end position="170"/>
    </location>
</feature>
<feature type="compositionally biased region" description="Low complexity" evidence="1">
    <location>
        <begin position="105"/>
        <end position="121"/>
    </location>
</feature>
<reference evidence="2" key="1">
    <citation type="submission" date="2023-10" db="EMBL/GenBank/DDBJ databases">
        <authorList>
            <person name="Chen Y."/>
            <person name="Shah S."/>
            <person name="Dougan E. K."/>
            <person name="Thang M."/>
            <person name="Chan C."/>
        </authorList>
    </citation>
    <scope>NUCLEOTIDE SEQUENCE [LARGE SCALE GENOMIC DNA]</scope>
</reference>
<dbReference type="EMBL" id="CAUYUJ010011880">
    <property type="protein sequence ID" value="CAK0832765.1"/>
    <property type="molecule type" value="Genomic_DNA"/>
</dbReference>
<keyword evidence="3" id="KW-1185">Reference proteome</keyword>
<dbReference type="Proteomes" id="UP001189429">
    <property type="component" value="Unassembled WGS sequence"/>
</dbReference>
<proteinExistence type="predicted"/>
<evidence type="ECO:0000313" key="2">
    <source>
        <dbReference type="EMBL" id="CAK0832765.1"/>
    </source>
</evidence>
<evidence type="ECO:0000313" key="3">
    <source>
        <dbReference type="Proteomes" id="UP001189429"/>
    </source>
</evidence>
<feature type="compositionally biased region" description="Polar residues" evidence="1">
    <location>
        <begin position="125"/>
        <end position="139"/>
    </location>
</feature>
<organism evidence="2 3">
    <name type="scientific">Prorocentrum cordatum</name>
    <dbReference type="NCBI Taxonomy" id="2364126"/>
    <lineage>
        <taxon>Eukaryota</taxon>
        <taxon>Sar</taxon>
        <taxon>Alveolata</taxon>
        <taxon>Dinophyceae</taxon>
        <taxon>Prorocentrales</taxon>
        <taxon>Prorocentraceae</taxon>
        <taxon>Prorocentrum</taxon>
    </lineage>
</organism>
<sequence length="214" mass="23387">MLQAVFAVRRRLLDRRGAKRQMAHSCFRRRRAHLRQGWTSSPSVRSDTRCGGARSLAAAGAAGPWRTAGGLAPTSQPWRARGRGRGKQEGREGGRRRRRRRRRGNGAASRSPAPPRWRAGPGPTGKNSSRLQPQPQQKTGRGARARRARAQPPPRLGRGGGVVVVRGGGRPLSEAPGPRDGGVVGQDWPKAFPPPPRRPSVQEGRRLTWAWSRG</sequence>
<gene>
    <name evidence="2" type="ORF">PCOR1329_LOCUS30692</name>
</gene>
<name>A0ABN9SLS1_9DINO</name>
<accession>A0ABN9SLS1</accession>
<feature type="compositionally biased region" description="Basic residues" evidence="1">
    <location>
        <begin position="94"/>
        <end position="104"/>
    </location>
</feature>
<protein>
    <submittedName>
        <fullName evidence="2">Uncharacterized protein</fullName>
    </submittedName>
</protein>